<protein>
    <submittedName>
        <fullName evidence="2">Uncharacterized protein</fullName>
    </submittedName>
</protein>
<reference evidence="2 3" key="1">
    <citation type="journal article" date="2014" name="Antonie Van Leeuwenhoek">
        <title>Hyphomonas beringensis sp. nov. and Hyphomonas chukchiensis sp. nov., isolated from surface seawater of the Bering Sea and Chukchi Sea.</title>
        <authorList>
            <person name="Li C."/>
            <person name="Lai Q."/>
            <person name="Li G."/>
            <person name="Dong C."/>
            <person name="Wang J."/>
            <person name="Liao Y."/>
            <person name="Shao Z."/>
        </authorList>
    </citation>
    <scope>NUCLEOTIDE SEQUENCE [LARGE SCALE GENOMIC DNA]</scope>
    <source>
        <strain evidence="2 3">SCH89</strain>
    </source>
</reference>
<keyword evidence="1" id="KW-0812">Transmembrane</keyword>
<gene>
    <name evidence="2" type="ORF">HOC_05264</name>
</gene>
<feature type="transmembrane region" description="Helical" evidence="1">
    <location>
        <begin position="100"/>
        <end position="118"/>
    </location>
</feature>
<keyword evidence="1" id="KW-1133">Transmembrane helix</keyword>
<name>A0A059G9P3_9PROT</name>
<evidence type="ECO:0000256" key="1">
    <source>
        <dbReference type="SAM" id="Phobius"/>
    </source>
</evidence>
<proteinExistence type="predicted"/>
<feature type="transmembrane region" description="Helical" evidence="1">
    <location>
        <begin position="12"/>
        <end position="29"/>
    </location>
</feature>
<comment type="caution">
    <text evidence="2">The sequence shown here is derived from an EMBL/GenBank/DDBJ whole genome shotgun (WGS) entry which is preliminary data.</text>
</comment>
<keyword evidence="1" id="KW-0472">Membrane</keyword>
<feature type="transmembrane region" description="Helical" evidence="1">
    <location>
        <begin position="71"/>
        <end position="88"/>
    </location>
</feature>
<dbReference type="AlphaFoldDB" id="A0A059G9P3"/>
<evidence type="ECO:0000313" key="3">
    <source>
        <dbReference type="Proteomes" id="UP000024942"/>
    </source>
</evidence>
<organism evidence="2 3">
    <name type="scientific">Hyphomonas oceanitis SCH89</name>
    <dbReference type="NCBI Taxonomy" id="1280953"/>
    <lineage>
        <taxon>Bacteria</taxon>
        <taxon>Pseudomonadati</taxon>
        <taxon>Pseudomonadota</taxon>
        <taxon>Alphaproteobacteria</taxon>
        <taxon>Hyphomonadales</taxon>
        <taxon>Hyphomonadaceae</taxon>
        <taxon>Hyphomonas</taxon>
    </lineage>
</organism>
<dbReference type="EMBL" id="ARYL01000005">
    <property type="protein sequence ID" value="KDA03536.1"/>
    <property type="molecule type" value="Genomic_DNA"/>
</dbReference>
<dbReference type="STRING" id="1280953.HOC_05264"/>
<dbReference type="Proteomes" id="UP000024942">
    <property type="component" value="Unassembled WGS sequence"/>
</dbReference>
<accession>A0A059G9P3</accession>
<keyword evidence="3" id="KW-1185">Reference proteome</keyword>
<feature type="transmembrane region" description="Helical" evidence="1">
    <location>
        <begin position="138"/>
        <end position="158"/>
    </location>
</feature>
<sequence length="168" mass="17941">MKAAIYRLSGPIGFLIAVMSVIAVTYPLQMAHRDWQICFDAISGPLGAPRGLSDLTLGQQISEFFRAINPLTAYFAVLVGLGFAPFVLGASKAPTLRSRFVWLLGLVAACSLGIWVSGRLDASIWHDCDRKGAEVGALVIPLLVCMMSGVFAGITFLIGKAIRKSRAG</sequence>
<evidence type="ECO:0000313" key="2">
    <source>
        <dbReference type="EMBL" id="KDA03536.1"/>
    </source>
</evidence>